<keyword evidence="3" id="KW-1185">Reference proteome</keyword>
<accession>A0A8J7MUQ0</accession>
<organism evidence="2 3">
    <name type="scientific">Fuscibacter oryzae</name>
    <dbReference type="NCBI Taxonomy" id="2803939"/>
    <lineage>
        <taxon>Bacteria</taxon>
        <taxon>Pseudomonadati</taxon>
        <taxon>Pseudomonadota</taxon>
        <taxon>Alphaproteobacteria</taxon>
        <taxon>Rhodobacterales</taxon>
        <taxon>Paracoccaceae</taxon>
        <taxon>Fuscibacter</taxon>
    </lineage>
</organism>
<feature type="region of interest" description="Disordered" evidence="1">
    <location>
        <begin position="23"/>
        <end position="45"/>
    </location>
</feature>
<comment type="caution">
    <text evidence="2">The sequence shown here is derived from an EMBL/GenBank/DDBJ whole genome shotgun (WGS) entry which is preliminary data.</text>
</comment>
<dbReference type="RefSeq" id="WP_202661136.1">
    <property type="nucleotide sequence ID" value="NZ_JAESVP010000005.1"/>
</dbReference>
<protein>
    <recommendedName>
        <fullName evidence="4">Tail tape measure protein</fullName>
    </recommendedName>
</protein>
<gene>
    <name evidence="2" type="ORF">JI744_11815</name>
</gene>
<dbReference type="EMBL" id="JAESVP010000005">
    <property type="protein sequence ID" value="MBL4928793.1"/>
    <property type="molecule type" value="Genomic_DNA"/>
</dbReference>
<dbReference type="Proteomes" id="UP000619033">
    <property type="component" value="Unassembled WGS sequence"/>
</dbReference>
<evidence type="ECO:0000313" key="2">
    <source>
        <dbReference type="EMBL" id="MBL4928793.1"/>
    </source>
</evidence>
<evidence type="ECO:0000256" key="1">
    <source>
        <dbReference type="SAM" id="MobiDB-lite"/>
    </source>
</evidence>
<evidence type="ECO:0000313" key="3">
    <source>
        <dbReference type="Proteomes" id="UP000619033"/>
    </source>
</evidence>
<reference evidence="2" key="1">
    <citation type="submission" date="2021-01" db="EMBL/GenBank/DDBJ databases">
        <title>Genome seq and assembly of Tabrizicola sp. KVB23.</title>
        <authorList>
            <person name="Chhetri G."/>
        </authorList>
    </citation>
    <scope>NUCLEOTIDE SEQUENCE</scope>
    <source>
        <strain evidence="2">KVB23</strain>
    </source>
</reference>
<feature type="region of interest" description="Disordered" evidence="1">
    <location>
        <begin position="657"/>
        <end position="680"/>
    </location>
</feature>
<sequence length="721" mass="75006">MADDGERLVVLLEARISEFEKRMKKAEQTGTGSYNRLRRGSRTATDQMEDDMIRSTSRINQALGSVSSSVGTFAKVFAGGLLAGGAVAAIEGLGRSTRETIRQIAEMGDEAKRAGMAVEAFQEWKFVAEQNRIGLDSVIDGFKELNLRADEWITTGSGPAADAFKRLGFTSTELAQALKDPSALMLEIVGRLEGLDKAAQIRIADEIFGGTGGERFVELLSQGKQGLSDTIAEARNLGVVLDQEAIAKADALDRKFSAITASLSGLGKTFAVALAENFGLIDDIDNMMGGENIAKGQLGEELRQTLAENGVLLEKAKDDANEVRYIYQDLQRDVLATTRAIGDEIPNILGSGADNAEALAIELADVTSQMDLLISEVVQGKRPASDLNTEMAGLIERARAALAEASKIDGINLQNAIGQVDGLSGALSRALSWAAGVVDKMREAANMPAVGLGMDTGTPLSGTGTSLLPPGSEGMTTGTPLTGTGSDLLPPGKKTGGGRGGATSGGGGGGAGGASRIEQLLADLQTQSEIVEEWYQESLDLINNATDAQLEAIGGRHAAIERLEAEHRARMRGVQEEGEKGTLETMLGYGAQMLTGLGAINKKALKIGQAFAAAEAWVSTLKGAAKELEKGTFGFASAALVISKGAAFVAAIKGVSESSGSGSVGKGASTSTAPASASTPPATVNIQWVGSMAVDSMGSLTKKLNEEYKQGYRLNIVAGLG</sequence>
<proteinExistence type="predicted"/>
<feature type="region of interest" description="Disordered" evidence="1">
    <location>
        <begin position="458"/>
        <end position="514"/>
    </location>
</feature>
<name>A0A8J7MUQ0_9RHOB</name>
<feature type="compositionally biased region" description="Low complexity" evidence="1">
    <location>
        <begin position="458"/>
        <end position="493"/>
    </location>
</feature>
<dbReference type="AlphaFoldDB" id="A0A8J7MUQ0"/>
<evidence type="ECO:0008006" key="4">
    <source>
        <dbReference type="Google" id="ProtNLM"/>
    </source>
</evidence>
<feature type="compositionally biased region" description="Gly residues" evidence="1">
    <location>
        <begin position="494"/>
        <end position="513"/>
    </location>
</feature>